<keyword evidence="6 8" id="KW-0378">Hydrolase</keyword>
<evidence type="ECO:0000256" key="6">
    <source>
        <dbReference type="ARBA" id="ARBA00022801"/>
    </source>
</evidence>
<evidence type="ECO:0000256" key="8">
    <source>
        <dbReference type="RuleBase" id="RU000651"/>
    </source>
</evidence>
<dbReference type="GO" id="GO:0005576">
    <property type="term" value="C:extracellular region"/>
    <property type="evidence" value="ECO:0007669"/>
    <property type="project" value="UniProtKB-SubCell"/>
</dbReference>
<accession>A0A3Q0QU01</accession>
<evidence type="ECO:0000313" key="11">
    <source>
        <dbReference type="Ensembl" id="ENSACIP00000000566.1"/>
    </source>
</evidence>
<evidence type="ECO:0000256" key="3">
    <source>
        <dbReference type="ARBA" id="ARBA00022525"/>
    </source>
</evidence>
<keyword evidence="9" id="KW-1133">Transmembrane helix</keyword>
<keyword evidence="4 8" id="KW-0540">Nuclease</keyword>
<dbReference type="GO" id="GO:0016787">
    <property type="term" value="F:hydrolase activity"/>
    <property type="evidence" value="ECO:0007669"/>
    <property type="project" value="UniProtKB-KW"/>
</dbReference>
<dbReference type="GO" id="GO:0004519">
    <property type="term" value="F:endonuclease activity"/>
    <property type="evidence" value="ECO:0007669"/>
    <property type="project" value="UniProtKB-KW"/>
</dbReference>
<comment type="similarity">
    <text evidence="2 8">Belongs to the pancreatic ribonuclease family.</text>
</comment>
<dbReference type="GO" id="GO:0001525">
    <property type="term" value="P:angiogenesis"/>
    <property type="evidence" value="ECO:0007669"/>
    <property type="project" value="TreeGrafter"/>
</dbReference>
<dbReference type="GO" id="GO:0004540">
    <property type="term" value="F:RNA nuclease activity"/>
    <property type="evidence" value="ECO:0007669"/>
    <property type="project" value="TreeGrafter"/>
</dbReference>
<evidence type="ECO:0000256" key="1">
    <source>
        <dbReference type="ARBA" id="ARBA00004613"/>
    </source>
</evidence>
<sequence length="156" mass="17672">DLEHPCYAILFACLLLVVLFATGYPVRREETPYEMFRRQHIYGEKITGKQCEIIISQKKIYNDDNTCKRTNTFIISEAANVKSICEPGGGKFDQNTRLTQSNTVFTVVVCKLKNEEARKPNCQYKAGKPAQRTVVVRCAGGLPVHFQDDNVPINNE</sequence>
<evidence type="ECO:0000313" key="12">
    <source>
        <dbReference type="Proteomes" id="UP000261340"/>
    </source>
</evidence>
<dbReference type="Gene3D" id="3.10.130.10">
    <property type="entry name" value="Ribonuclease A-like domain"/>
    <property type="match status" value="1"/>
</dbReference>
<dbReference type="Proteomes" id="UP000261340">
    <property type="component" value="Unplaced"/>
</dbReference>
<dbReference type="OMA" id="LMGHRYC"/>
<reference evidence="11" key="2">
    <citation type="submission" date="2025-09" db="UniProtKB">
        <authorList>
            <consortium name="Ensembl"/>
        </authorList>
    </citation>
    <scope>IDENTIFICATION</scope>
</reference>
<dbReference type="PROSITE" id="PS00127">
    <property type="entry name" value="RNASE_PANCREATIC"/>
    <property type="match status" value="1"/>
</dbReference>
<evidence type="ECO:0000256" key="7">
    <source>
        <dbReference type="ARBA" id="ARBA00023157"/>
    </source>
</evidence>
<keyword evidence="9" id="KW-0812">Transmembrane</keyword>
<keyword evidence="9" id="KW-0472">Membrane</keyword>
<dbReference type="InterPro" id="IPR023411">
    <property type="entry name" value="RNaseA_AS"/>
</dbReference>
<dbReference type="InterPro" id="IPR023412">
    <property type="entry name" value="RNaseA_domain"/>
</dbReference>
<keyword evidence="7" id="KW-1015">Disulfide bond</keyword>
<comment type="subcellular location">
    <subcellularLocation>
        <location evidence="1">Secreted</location>
    </subcellularLocation>
</comment>
<dbReference type="GO" id="GO:0003676">
    <property type="term" value="F:nucleic acid binding"/>
    <property type="evidence" value="ECO:0007669"/>
    <property type="project" value="InterPro"/>
</dbReference>
<evidence type="ECO:0000259" key="10">
    <source>
        <dbReference type="SMART" id="SM00092"/>
    </source>
</evidence>
<dbReference type="PANTHER" id="PTHR11437">
    <property type="entry name" value="RIBONUCLEASE"/>
    <property type="match status" value="1"/>
</dbReference>
<protein>
    <recommendedName>
        <fullName evidence="10">Ribonuclease A-domain domain-containing protein</fullName>
    </recommendedName>
</protein>
<evidence type="ECO:0000256" key="2">
    <source>
        <dbReference type="ARBA" id="ARBA00005600"/>
    </source>
</evidence>
<dbReference type="GeneTree" id="ENSGT00940000157645"/>
<keyword evidence="12" id="KW-1185">Reference proteome</keyword>
<feature type="domain" description="Ribonuclease A-domain" evidence="10">
    <location>
        <begin position="29"/>
        <end position="151"/>
    </location>
</feature>
<dbReference type="Ensembl" id="ENSACIT00000000591.1">
    <property type="protein sequence ID" value="ENSACIP00000000566.1"/>
    <property type="gene ID" value="ENSACIG00000000515.1"/>
</dbReference>
<dbReference type="GO" id="GO:0050829">
    <property type="term" value="P:defense response to Gram-negative bacterium"/>
    <property type="evidence" value="ECO:0007669"/>
    <property type="project" value="TreeGrafter"/>
</dbReference>
<feature type="transmembrane region" description="Helical" evidence="9">
    <location>
        <begin position="6"/>
        <end position="26"/>
    </location>
</feature>
<dbReference type="SMART" id="SM00092">
    <property type="entry name" value="RNAse_Pc"/>
    <property type="match status" value="1"/>
</dbReference>
<dbReference type="Pfam" id="PF00074">
    <property type="entry name" value="RnaseA"/>
    <property type="match status" value="1"/>
</dbReference>
<dbReference type="GO" id="GO:0050830">
    <property type="term" value="P:defense response to Gram-positive bacterium"/>
    <property type="evidence" value="ECO:0007669"/>
    <property type="project" value="TreeGrafter"/>
</dbReference>
<dbReference type="InterPro" id="IPR036816">
    <property type="entry name" value="RNaseA-like_dom_sf"/>
</dbReference>
<evidence type="ECO:0000256" key="4">
    <source>
        <dbReference type="ARBA" id="ARBA00022722"/>
    </source>
</evidence>
<evidence type="ECO:0000256" key="9">
    <source>
        <dbReference type="SAM" id="Phobius"/>
    </source>
</evidence>
<name>A0A3Q0QU01_AMPCI</name>
<reference evidence="11" key="1">
    <citation type="submission" date="2025-08" db="UniProtKB">
        <authorList>
            <consortium name="Ensembl"/>
        </authorList>
    </citation>
    <scope>IDENTIFICATION</scope>
</reference>
<organism evidence="11 12">
    <name type="scientific">Amphilophus citrinellus</name>
    <name type="common">Midas cichlid</name>
    <name type="synonym">Cichlasoma citrinellum</name>
    <dbReference type="NCBI Taxonomy" id="61819"/>
    <lineage>
        <taxon>Eukaryota</taxon>
        <taxon>Metazoa</taxon>
        <taxon>Chordata</taxon>
        <taxon>Craniata</taxon>
        <taxon>Vertebrata</taxon>
        <taxon>Euteleostomi</taxon>
        <taxon>Actinopterygii</taxon>
        <taxon>Neopterygii</taxon>
        <taxon>Teleostei</taxon>
        <taxon>Neoteleostei</taxon>
        <taxon>Acanthomorphata</taxon>
        <taxon>Ovalentaria</taxon>
        <taxon>Cichlomorphae</taxon>
        <taxon>Cichliformes</taxon>
        <taxon>Cichlidae</taxon>
        <taxon>New World cichlids</taxon>
        <taxon>Cichlasomatinae</taxon>
        <taxon>Heroini</taxon>
        <taxon>Amphilophus</taxon>
    </lineage>
</organism>
<dbReference type="PANTHER" id="PTHR11437:SF10">
    <property type="entry name" value="ANGIOGENIN-RELATED"/>
    <property type="match status" value="1"/>
</dbReference>
<keyword evidence="3" id="KW-0964">Secreted</keyword>
<evidence type="ECO:0000256" key="5">
    <source>
        <dbReference type="ARBA" id="ARBA00022759"/>
    </source>
</evidence>
<dbReference type="SUPFAM" id="SSF54076">
    <property type="entry name" value="RNase A-like"/>
    <property type="match status" value="1"/>
</dbReference>
<dbReference type="InterPro" id="IPR001427">
    <property type="entry name" value="RNaseA"/>
</dbReference>
<keyword evidence="5 8" id="KW-0255">Endonuclease</keyword>
<proteinExistence type="inferred from homology"/>
<dbReference type="AlphaFoldDB" id="A0A3Q0QU01"/>